<dbReference type="InterPro" id="IPR013783">
    <property type="entry name" value="Ig-like_fold"/>
</dbReference>
<evidence type="ECO:0000256" key="2">
    <source>
        <dbReference type="ARBA" id="ARBA00023136"/>
    </source>
</evidence>
<proteinExistence type="predicted"/>
<keyword evidence="8" id="KW-1185">Reference proteome</keyword>
<dbReference type="Gene3D" id="3.30.1330.60">
    <property type="entry name" value="OmpA-like domain"/>
    <property type="match status" value="1"/>
</dbReference>
<dbReference type="CDD" id="cd07185">
    <property type="entry name" value="OmpA_C-like"/>
    <property type="match status" value="1"/>
</dbReference>
<evidence type="ECO:0000256" key="3">
    <source>
        <dbReference type="ARBA" id="ARBA00023237"/>
    </source>
</evidence>
<evidence type="ECO:0000313" key="7">
    <source>
        <dbReference type="EMBL" id="GAK53712.1"/>
    </source>
</evidence>
<evidence type="ECO:0000256" key="1">
    <source>
        <dbReference type="ARBA" id="ARBA00004442"/>
    </source>
</evidence>
<dbReference type="Proteomes" id="UP000030700">
    <property type="component" value="Unassembled WGS sequence"/>
</dbReference>
<dbReference type="PROSITE" id="PS51123">
    <property type="entry name" value="OMPA_2"/>
    <property type="match status" value="1"/>
</dbReference>
<reference evidence="7" key="1">
    <citation type="journal article" date="2015" name="PeerJ">
        <title>First genomic representation of candidate bacterial phylum KSB3 points to enhanced environmental sensing as a trigger of wastewater bulking.</title>
        <authorList>
            <person name="Sekiguchi Y."/>
            <person name="Ohashi A."/>
            <person name="Parks D.H."/>
            <person name="Yamauchi T."/>
            <person name="Tyson G.W."/>
            <person name="Hugenholtz P."/>
        </authorList>
    </citation>
    <scope>NUCLEOTIDE SEQUENCE [LARGE SCALE GENOMIC DNA]</scope>
</reference>
<dbReference type="SUPFAM" id="SSF49299">
    <property type="entry name" value="PKD domain"/>
    <property type="match status" value="1"/>
</dbReference>
<accession>A0A081BQN1</accession>
<protein>
    <submittedName>
        <fullName evidence="7">OmpA/MotB domain protein</fullName>
    </submittedName>
</protein>
<dbReference type="GO" id="GO:0009279">
    <property type="term" value="C:cell outer membrane"/>
    <property type="evidence" value="ECO:0007669"/>
    <property type="project" value="UniProtKB-SubCell"/>
</dbReference>
<gene>
    <name evidence="7" type="ORF">U14_04985</name>
</gene>
<evidence type="ECO:0000259" key="6">
    <source>
        <dbReference type="PROSITE" id="PS51123"/>
    </source>
</evidence>
<comment type="subcellular location">
    <subcellularLocation>
        <location evidence="1">Cell outer membrane</location>
    </subcellularLocation>
</comment>
<dbReference type="PRINTS" id="PR01021">
    <property type="entry name" value="OMPADOMAIN"/>
</dbReference>
<evidence type="ECO:0000256" key="4">
    <source>
        <dbReference type="PROSITE-ProRule" id="PRU00473"/>
    </source>
</evidence>
<dbReference type="HOGENOM" id="CLU_1060323_0_0_0"/>
<keyword evidence="3" id="KW-0998">Cell outer membrane</keyword>
<sequence>MAKQSTFIAVMAFGMMVLSGCAENSSENMKNALGKDIAAQRAAGKEEMCPAITQFVVSPTNVKCGETVNLQIAGVAPAGADITYAWEIEGQTFDTGERAAWNTPTCATVGDPQRTYTVRGIISDGQCSVTQSVEVNVTCDCSSVAGGNADLIVHFAFAKASIEAAERMKLDEFAQKIIASPNYAIIIEGHTDYIGKEAKNKKLGQRRADAVRDYFVTQWRIDPGRFMTRSFGETAPIASNATKEGRAQNRRAEVFRVVLSTK</sequence>
<dbReference type="PROSITE" id="PS51257">
    <property type="entry name" value="PROKAR_LIPOPROTEIN"/>
    <property type="match status" value="1"/>
</dbReference>
<dbReference type="Pfam" id="PF00691">
    <property type="entry name" value="OmpA"/>
    <property type="match status" value="1"/>
</dbReference>
<dbReference type="InterPro" id="IPR006664">
    <property type="entry name" value="OMP_bac"/>
</dbReference>
<dbReference type="AlphaFoldDB" id="A0A081BQN1"/>
<dbReference type="InterPro" id="IPR006665">
    <property type="entry name" value="OmpA-like"/>
</dbReference>
<dbReference type="InterPro" id="IPR035986">
    <property type="entry name" value="PKD_dom_sf"/>
</dbReference>
<dbReference type="STRING" id="1499966.U14_04985"/>
<feature type="chain" id="PRO_5001755238" evidence="5">
    <location>
        <begin position="23"/>
        <end position="262"/>
    </location>
</feature>
<dbReference type="SUPFAM" id="SSF103088">
    <property type="entry name" value="OmpA-like"/>
    <property type="match status" value="1"/>
</dbReference>
<dbReference type="EMBL" id="DF820460">
    <property type="protein sequence ID" value="GAK53712.1"/>
    <property type="molecule type" value="Genomic_DNA"/>
</dbReference>
<dbReference type="PANTHER" id="PTHR30329:SF21">
    <property type="entry name" value="LIPOPROTEIN YIAD-RELATED"/>
    <property type="match status" value="1"/>
</dbReference>
<feature type="signal peptide" evidence="5">
    <location>
        <begin position="1"/>
        <end position="22"/>
    </location>
</feature>
<dbReference type="PANTHER" id="PTHR30329">
    <property type="entry name" value="STATOR ELEMENT OF FLAGELLAR MOTOR COMPLEX"/>
    <property type="match status" value="1"/>
</dbReference>
<evidence type="ECO:0000256" key="5">
    <source>
        <dbReference type="SAM" id="SignalP"/>
    </source>
</evidence>
<feature type="domain" description="OmpA-like" evidence="6">
    <location>
        <begin position="142"/>
        <end position="260"/>
    </location>
</feature>
<name>A0A081BQN1_9BACT</name>
<evidence type="ECO:0000313" key="8">
    <source>
        <dbReference type="Proteomes" id="UP000030700"/>
    </source>
</evidence>
<dbReference type="InterPro" id="IPR036737">
    <property type="entry name" value="OmpA-like_sf"/>
</dbReference>
<keyword evidence="5" id="KW-0732">Signal</keyword>
<dbReference type="InterPro" id="IPR050330">
    <property type="entry name" value="Bact_OuterMem_StrucFunc"/>
</dbReference>
<organism evidence="7">
    <name type="scientific">Candidatus Moduliflexus flocculans</name>
    <dbReference type="NCBI Taxonomy" id="1499966"/>
    <lineage>
        <taxon>Bacteria</taxon>
        <taxon>Candidatus Moduliflexota</taxon>
        <taxon>Candidatus Moduliflexia</taxon>
        <taxon>Candidatus Moduliflexales</taxon>
        <taxon>Candidatus Moduliflexaceae</taxon>
    </lineage>
</organism>
<keyword evidence="2 4" id="KW-0472">Membrane</keyword>
<dbReference type="Gene3D" id="2.60.40.10">
    <property type="entry name" value="Immunoglobulins"/>
    <property type="match status" value="1"/>
</dbReference>